<protein>
    <submittedName>
        <fullName evidence="4">Soluble quino protein glucose/sorbosone dehydrogenase</fullName>
    </submittedName>
</protein>
<dbReference type="InterPro" id="IPR011041">
    <property type="entry name" value="Quinoprot_gluc/sorb_DH_b-prop"/>
</dbReference>
<gene>
    <name evidence="4" type="ORF">QBC41DRAFT_390161</name>
</gene>
<accession>A0AA39ZFQ8</accession>
<dbReference type="AlphaFoldDB" id="A0AA39ZFQ8"/>
<feature type="chain" id="PRO_5041423336" evidence="2">
    <location>
        <begin position="20"/>
        <end position="488"/>
    </location>
</feature>
<dbReference type="InterPro" id="IPR054539">
    <property type="entry name" value="Beta-prop_PDH"/>
</dbReference>
<dbReference type="EMBL" id="JAULSY010000034">
    <property type="protein sequence ID" value="KAK0670184.1"/>
    <property type="molecule type" value="Genomic_DNA"/>
</dbReference>
<dbReference type="InterPro" id="IPR011042">
    <property type="entry name" value="6-blade_b-propeller_TolB-like"/>
</dbReference>
<evidence type="ECO:0000313" key="5">
    <source>
        <dbReference type="Proteomes" id="UP001174997"/>
    </source>
</evidence>
<dbReference type="Proteomes" id="UP001174997">
    <property type="component" value="Unassembled WGS sequence"/>
</dbReference>
<keyword evidence="2" id="KW-0732">Signal</keyword>
<evidence type="ECO:0000256" key="2">
    <source>
        <dbReference type="SAM" id="SignalP"/>
    </source>
</evidence>
<feature type="region of interest" description="Disordered" evidence="1">
    <location>
        <begin position="436"/>
        <end position="459"/>
    </location>
</feature>
<evidence type="ECO:0000256" key="1">
    <source>
        <dbReference type="SAM" id="MobiDB-lite"/>
    </source>
</evidence>
<organism evidence="4 5">
    <name type="scientific">Cercophora samala</name>
    <dbReference type="NCBI Taxonomy" id="330535"/>
    <lineage>
        <taxon>Eukaryota</taxon>
        <taxon>Fungi</taxon>
        <taxon>Dikarya</taxon>
        <taxon>Ascomycota</taxon>
        <taxon>Pezizomycotina</taxon>
        <taxon>Sordariomycetes</taxon>
        <taxon>Sordariomycetidae</taxon>
        <taxon>Sordariales</taxon>
        <taxon>Lasiosphaeriaceae</taxon>
        <taxon>Cercophora</taxon>
    </lineage>
</organism>
<evidence type="ECO:0000259" key="3">
    <source>
        <dbReference type="Pfam" id="PF22807"/>
    </source>
</evidence>
<dbReference type="Gene3D" id="2.120.10.30">
    <property type="entry name" value="TolB, C-terminal domain"/>
    <property type="match status" value="1"/>
</dbReference>
<dbReference type="Pfam" id="PF22807">
    <property type="entry name" value="TrAA12"/>
    <property type="match status" value="1"/>
</dbReference>
<feature type="compositionally biased region" description="Gly residues" evidence="1">
    <location>
        <begin position="444"/>
        <end position="453"/>
    </location>
</feature>
<keyword evidence="5" id="KW-1185">Reference proteome</keyword>
<name>A0AA39ZFQ8_9PEZI</name>
<evidence type="ECO:0000313" key="4">
    <source>
        <dbReference type="EMBL" id="KAK0670184.1"/>
    </source>
</evidence>
<sequence>MVKKTALTGLCLYTARALAQGACSDILVPRNPVPIVASGWQAQLVAGGLTKPRSIQFDESGALLVVESGKGVSRHRFTDNGGTCLHANHSHMLVELTQLNHGLALSNDGDILYASTAESVLAWSYNARQGAVTSPPRTLVTNMSNNDLVTRTLLISEKVRGKLIVSRGSAEANRDRAAVLSSGLSQIRVFDIANRSASESPYDFNTDGDVLGWGLRNSVGVAEHPRTGGIYAVENSVDGVTRNGQDIRENNPGEELNFFGSLDETVNVNASAKNNYGYPHCFAVWDPSEIPDGDGLGVGKQFAVEENNALTDETCESDFVAPRLTFPAHYAPIDLKFSTGGETGYITFRGSFDRSSPVGYRVASIAFNAATGEPVASADSKGALRDVITNVDNTQCPDKCFRPVGLAIDSKGRIWFSSDSTGEIYVLQRTGENSEGKFVLPEGGQNGDGGNGNNNGNNGDSAASTVFGWETRVLGWTALVGLGAWLSL</sequence>
<feature type="signal peptide" evidence="2">
    <location>
        <begin position="1"/>
        <end position="19"/>
    </location>
</feature>
<reference evidence="4" key="1">
    <citation type="submission" date="2023-06" db="EMBL/GenBank/DDBJ databases">
        <title>Genome-scale phylogeny and comparative genomics of the fungal order Sordariales.</title>
        <authorList>
            <consortium name="Lawrence Berkeley National Laboratory"/>
            <person name="Hensen N."/>
            <person name="Bonometti L."/>
            <person name="Westerberg I."/>
            <person name="Brannstrom I.O."/>
            <person name="Guillou S."/>
            <person name="Cros-Aarteil S."/>
            <person name="Calhoun S."/>
            <person name="Haridas S."/>
            <person name="Kuo A."/>
            <person name="Mondo S."/>
            <person name="Pangilinan J."/>
            <person name="Riley R."/>
            <person name="Labutti K."/>
            <person name="Andreopoulos B."/>
            <person name="Lipzen A."/>
            <person name="Chen C."/>
            <person name="Yanf M."/>
            <person name="Daum C."/>
            <person name="Ng V."/>
            <person name="Clum A."/>
            <person name="Steindorff A."/>
            <person name="Ohm R."/>
            <person name="Martin F."/>
            <person name="Silar P."/>
            <person name="Natvig D."/>
            <person name="Lalanne C."/>
            <person name="Gautier V."/>
            <person name="Ament-Velasquez S.L."/>
            <person name="Kruys A."/>
            <person name="Hutchinson M.I."/>
            <person name="Powell A.J."/>
            <person name="Barry K."/>
            <person name="Miller A.N."/>
            <person name="Grigoriev I.V."/>
            <person name="Debuchy R."/>
            <person name="Gladieux P."/>
            <person name="Thoren M.H."/>
            <person name="Johannesson H."/>
        </authorList>
    </citation>
    <scope>NUCLEOTIDE SEQUENCE</scope>
    <source>
        <strain evidence="4">CBS 307.81</strain>
    </source>
</reference>
<proteinExistence type="predicted"/>
<dbReference type="SUPFAM" id="SSF50952">
    <property type="entry name" value="Soluble quinoprotein glucose dehydrogenase"/>
    <property type="match status" value="1"/>
</dbReference>
<feature type="domain" description="Pyrroloquinoline quinone-dependent pyranose dehydrogenase beta-propeller" evidence="3">
    <location>
        <begin position="35"/>
        <end position="429"/>
    </location>
</feature>
<comment type="caution">
    <text evidence="4">The sequence shown here is derived from an EMBL/GenBank/DDBJ whole genome shotgun (WGS) entry which is preliminary data.</text>
</comment>